<dbReference type="Proteomes" id="UP000789759">
    <property type="component" value="Unassembled WGS sequence"/>
</dbReference>
<evidence type="ECO:0000256" key="1">
    <source>
        <dbReference type="SAM" id="MobiDB-lite"/>
    </source>
</evidence>
<dbReference type="AlphaFoldDB" id="A0A9N9P797"/>
<feature type="non-terminal residue" evidence="2">
    <location>
        <position position="182"/>
    </location>
</feature>
<feature type="compositionally biased region" description="Basic residues" evidence="1">
    <location>
        <begin position="111"/>
        <end position="121"/>
    </location>
</feature>
<feature type="region of interest" description="Disordered" evidence="1">
    <location>
        <begin position="111"/>
        <end position="132"/>
    </location>
</feature>
<evidence type="ECO:0000313" key="2">
    <source>
        <dbReference type="EMBL" id="CAG8811062.1"/>
    </source>
</evidence>
<proteinExistence type="predicted"/>
<sequence length="182" mass="21532">SDIHPSKRFLLISKYFGRILTTQELDRLKKVHNLCVELEANGALSKMKNSIEAQYGPISMSTLKFERRLEVGWSNRMTEIRALKQKHHVDAIKKEIVAKFQKALTKEKARLRKEKKEKRRAQAQQSTHQMMKKEITTKQIVDRSRQKIWKILIKKPQEFGLLQVKAKPREQEEEEQLTENKK</sequence>
<comment type="caution">
    <text evidence="2">The sequence shown here is derived from an EMBL/GenBank/DDBJ whole genome shotgun (WGS) entry which is preliminary data.</text>
</comment>
<protein>
    <submittedName>
        <fullName evidence="2">12417_t:CDS:1</fullName>
    </submittedName>
</protein>
<gene>
    <name evidence="2" type="ORF">CPELLU_LOCUS18654</name>
</gene>
<evidence type="ECO:0000313" key="3">
    <source>
        <dbReference type="Proteomes" id="UP000789759"/>
    </source>
</evidence>
<dbReference type="EMBL" id="CAJVQA010038553">
    <property type="protein sequence ID" value="CAG8811062.1"/>
    <property type="molecule type" value="Genomic_DNA"/>
</dbReference>
<feature type="non-terminal residue" evidence="2">
    <location>
        <position position="1"/>
    </location>
</feature>
<name>A0A9N9P797_9GLOM</name>
<accession>A0A9N9P797</accession>
<organism evidence="2 3">
    <name type="scientific">Cetraspora pellucida</name>
    <dbReference type="NCBI Taxonomy" id="1433469"/>
    <lineage>
        <taxon>Eukaryota</taxon>
        <taxon>Fungi</taxon>
        <taxon>Fungi incertae sedis</taxon>
        <taxon>Mucoromycota</taxon>
        <taxon>Glomeromycotina</taxon>
        <taxon>Glomeromycetes</taxon>
        <taxon>Diversisporales</taxon>
        <taxon>Gigasporaceae</taxon>
        <taxon>Cetraspora</taxon>
    </lineage>
</organism>
<keyword evidence="3" id="KW-1185">Reference proteome</keyword>
<reference evidence="2" key="1">
    <citation type="submission" date="2021-06" db="EMBL/GenBank/DDBJ databases">
        <authorList>
            <person name="Kallberg Y."/>
            <person name="Tangrot J."/>
            <person name="Rosling A."/>
        </authorList>
    </citation>
    <scope>NUCLEOTIDE SEQUENCE</scope>
    <source>
        <strain evidence="2">FL966</strain>
    </source>
</reference>